<dbReference type="CDD" id="cd01651">
    <property type="entry name" value="RT_G2_intron"/>
    <property type="match status" value="1"/>
</dbReference>
<dbReference type="Proteomes" id="UP000261140">
    <property type="component" value="Unassembled WGS sequence"/>
</dbReference>
<dbReference type="PANTHER" id="PTHR34047">
    <property type="entry name" value="NUCLEAR INTRON MATURASE 1, MITOCHONDRIAL-RELATED"/>
    <property type="match status" value="1"/>
</dbReference>
<accession>A0A3E2TEJ6</accession>
<evidence type="ECO:0000313" key="3">
    <source>
        <dbReference type="Proteomes" id="UP000261140"/>
    </source>
</evidence>
<dbReference type="RefSeq" id="WP_117504269.1">
    <property type="nucleotide sequence ID" value="NZ_QVEQ01000001.1"/>
</dbReference>
<dbReference type="PROSITE" id="PS50878">
    <property type="entry name" value="RT_POL"/>
    <property type="match status" value="1"/>
</dbReference>
<evidence type="ECO:0000259" key="1">
    <source>
        <dbReference type="PROSITE" id="PS50878"/>
    </source>
</evidence>
<dbReference type="Pfam" id="PF00078">
    <property type="entry name" value="RVT_1"/>
    <property type="match status" value="1"/>
</dbReference>
<gene>
    <name evidence="2" type="ORF">DWZ89_02240</name>
</gene>
<dbReference type="EMBL" id="QVEQ01000001">
    <property type="protein sequence ID" value="RGB73627.1"/>
    <property type="molecule type" value="Genomic_DNA"/>
</dbReference>
<organism evidence="2 3">
    <name type="scientific">Faecalibacterium prausnitzii</name>
    <dbReference type="NCBI Taxonomy" id="853"/>
    <lineage>
        <taxon>Bacteria</taxon>
        <taxon>Bacillati</taxon>
        <taxon>Bacillota</taxon>
        <taxon>Clostridia</taxon>
        <taxon>Eubacteriales</taxon>
        <taxon>Oscillospiraceae</taxon>
        <taxon>Faecalibacterium</taxon>
    </lineage>
</organism>
<name>A0A3E2TEJ6_9FIRM</name>
<dbReference type="AlphaFoldDB" id="A0A3E2TEJ6"/>
<evidence type="ECO:0000313" key="2">
    <source>
        <dbReference type="EMBL" id="RGB73627.1"/>
    </source>
</evidence>
<dbReference type="InterPro" id="IPR051083">
    <property type="entry name" value="GrpII_Intron_Splice-Mob/Def"/>
</dbReference>
<proteinExistence type="predicted"/>
<protein>
    <submittedName>
        <fullName evidence="2">RNA-dependent DNA polymerase</fullName>
    </submittedName>
</protein>
<comment type="caution">
    <text evidence="2">The sequence shown here is derived from an EMBL/GenBank/DDBJ whole genome shotgun (WGS) entry which is preliminary data.</text>
</comment>
<reference evidence="2 3" key="1">
    <citation type="submission" date="2018-08" db="EMBL/GenBank/DDBJ databases">
        <title>A genome reference for cultivated species of the human gut microbiota.</title>
        <authorList>
            <person name="Zou Y."/>
            <person name="Xue W."/>
            <person name="Luo G."/>
        </authorList>
    </citation>
    <scope>NUCLEOTIDE SEQUENCE [LARGE SCALE GENOMIC DNA]</scope>
    <source>
        <strain evidence="2 3">AF36-11AT</strain>
    </source>
</reference>
<dbReference type="SUPFAM" id="SSF56672">
    <property type="entry name" value="DNA/RNA polymerases"/>
    <property type="match status" value="1"/>
</dbReference>
<dbReference type="PANTHER" id="PTHR34047:SF8">
    <property type="entry name" value="PROTEIN YKFC"/>
    <property type="match status" value="1"/>
</dbReference>
<feature type="domain" description="Reverse transcriptase" evidence="1">
    <location>
        <begin position="1"/>
        <end position="290"/>
    </location>
</feature>
<sequence>MKTYKNIFVQVVAFDNLMLAHYHASKGKKHRDEVLIFEQRKAEYCIILGNRLVKQTYKVGSYRIFWIRRPVLRMAMALHYPDRVVQWGIYQVVFPIFDKGFISDSYACRKGKGAHAALDQLQYWMRQADRGGPAYTLKLDVSKYFYRIDHEILLKILAQKISDPRMMWLFRVILHSDQTKFGLPEGMSADEVPPECRLEDTGVPIGNLTSQMFANIYLDVLDQFVKHKLRIHWYIRYMDDIIIIGHDKQELAHIRDEIAVFLRRELNLALNHKTSIQPLKQGVEFVGMRVWPTHRRLRHATIRGIKLRLSQVLAQYEANEITAESVERTIGSYRGVLSHCECMALKHKLNQTYGKFYIIKKERGEQNNGNQSIFLCEGREQGVEQELQREGVPV</sequence>
<dbReference type="InterPro" id="IPR043502">
    <property type="entry name" value="DNA/RNA_pol_sf"/>
</dbReference>
<dbReference type="InterPro" id="IPR000477">
    <property type="entry name" value="RT_dom"/>
</dbReference>